<keyword evidence="1" id="KW-0812">Transmembrane</keyword>
<feature type="transmembrane region" description="Helical" evidence="1">
    <location>
        <begin position="122"/>
        <end position="144"/>
    </location>
</feature>
<reference evidence="2" key="1">
    <citation type="submission" date="2022-01" db="EMBL/GenBank/DDBJ databases">
        <title>Genome Sequence Resource for Two Populations of Ditylenchus destructor, the Migratory Endoparasitic Phytonematode.</title>
        <authorList>
            <person name="Zhang H."/>
            <person name="Lin R."/>
            <person name="Xie B."/>
        </authorList>
    </citation>
    <scope>NUCLEOTIDE SEQUENCE</scope>
    <source>
        <strain evidence="2">BazhouSP</strain>
    </source>
</reference>
<proteinExistence type="predicted"/>
<keyword evidence="1" id="KW-0472">Membrane</keyword>
<evidence type="ECO:0000313" key="3">
    <source>
        <dbReference type="Proteomes" id="UP001201812"/>
    </source>
</evidence>
<protein>
    <submittedName>
        <fullName evidence="2">Uncharacterized protein</fullName>
    </submittedName>
</protein>
<dbReference type="EMBL" id="JAKKPZ010000633">
    <property type="protein sequence ID" value="KAI1693411.1"/>
    <property type="molecule type" value="Genomic_DNA"/>
</dbReference>
<keyword evidence="1" id="KW-1133">Transmembrane helix</keyword>
<dbReference type="AlphaFoldDB" id="A0AAD4QW67"/>
<gene>
    <name evidence="2" type="ORF">DdX_20666</name>
</gene>
<comment type="caution">
    <text evidence="2">The sequence shown here is derived from an EMBL/GenBank/DDBJ whole genome shotgun (WGS) entry which is preliminary data.</text>
</comment>
<feature type="transmembrane region" description="Helical" evidence="1">
    <location>
        <begin position="95"/>
        <end position="116"/>
    </location>
</feature>
<evidence type="ECO:0000313" key="2">
    <source>
        <dbReference type="EMBL" id="KAI1693411.1"/>
    </source>
</evidence>
<dbReference type="Proteomes" id="UP001201812">
    <property type="component" value="Unassembled WGS sequence"/>
</dbReference>
<evidence type="ECO:0000256" key="1">
    <source>
        <dbReference type="SAM" id="Phobius"/>
    </source>
</evidence>
<organism evidence="2 3">
    <name type="scientific">Ditylenchus destructor</name>
    <dbReference type="NCBI Taxonomy" id="166010"/>
    <lineage>
        <taxon>Eukaryota</taxon>
        <taxon>Metazoa</taxon>
        <taxon>Ecdysozoa</taxon>
        <taxon>Nematoda</taxon>
        <taxon>Chromadorea</taxon>
        <taxon>Rhabditida</taxon>
        <taxon>Tylenchina</taxon>
        <taxon>Tylenchomorpha</taxon>
        <taxon>Sphaerularioidea</taxon>
        <taxon>Anguinidae</taxon>
        <taxon>Anguininae</taxon>
        <taxon>Ditylenchus</taxon>
    </lineage>
</organism>
<keyword evidence="3" id="KW-1185">Reference proteome</keyword>
<sequence>MASLVIELSDFNKRLNEEFTASQRLKPGESKGIRELQVLACFKSYTKLIEKEFTVDQLIKAEEGKVITSLQVLAYFKSYTKLTEKVGSVDRIFNLYIFSMIACSLPTAIIAPIKLIHSKWGIYVLFNACNVFGYFYRLCGLCLLPAQVFTQRKL</sequence>
<accession>A0AAD4QW67</accession>
<name>A0AAD4QW67_9BILA</name>